<dbReference type="PANTHER" id="PTHR24096">
    <property type="entry name" value="LONG-CHAIN-FATTY-ACID--COA LIGASE"/>
    <property type="match status" value="1"/>
</dbReference>
<evidence type="ECO:0000259" key="1">
    <source>
        <dbReference type="Pfam" id="PF00501"/>
    </source>
</evidence>
<sequence>MSLYNFMFTESSSMNQPWFIDSNTGRIMTGIAVKARTDSLAHGLKILLQSGGAVRTTAQDPRIYDVVGIVSPNSLEFAPAVWASHKLGCTVACMGGGSTMQELKYQFSLTGTRIVFCHVNALERVTRAAKECNIPLTRIVVISDNLDLGLPPEYQAMGILTADSLIRLGSEDLGNLGSSSSMPSRHCPSSIAFLCFSSGTTGLPKAVILPHSAVIAEINQLKQSSVPTSRVAEGDKALGVIPFSHSFGLVTLVHLCPHLGIATVIFQTMPPFDTFLETIVRLRIGHFFIVPPLVTAFVKHPATANHDLKFLKSAMIAAAPLDGEMESAFQQLGGPDFLVTQGFGMTESSSMITALPFNVPPLPGSVGQLLPCTEAKIIDEHGAILGPGQPGQLCVRGPQLCLGYLDNTQATRDVFDADGFLLTGDIAKMTADKYFYIVDRLKFIFKNKGYQVSPAELEAHLLSLELVDDVGVVGRPSERFGEVPVAFVVLSSLGRDRDPSEVKDAIKFSVQRAKSDYKWLHDVYFVQSIPRLPSGKVIGSRLKEMLDTVKPV</sequence>
<evidence type="ECO:0000313" key="3">
    <source>
        <dbReference type="EMBL" id="KAJ7027573.1"/>
    </source>
</evidence>
<feature type="domain" description="AMP-binding enzyme C-terminal" evidence="2">
    <location>
        <begin position="456"/>
        <end position="536"/>
    </location>
</feature>
<keyword evidence="4" id="KW-1185">Reference proteome</keyword>
<dbReference type="GO" id="GO:0016405">
    <property type="term" value="F:CoA-ligase activity"/>
    <property type="evidence" value="ECO:0007669"/>
    <property type="project" value="TreeGrafter"/>
</dbReference>
<dbReference type="Gene3D" id="3.30.300.30">
    <property type="match status" value="1"/>
</dbReference>
<dbReference type="InterPro" id="IPR020845">
    <property type="entry name" value="AMP-binding_CS"/>
</dbReference>
<organism evidence="3 4">
    <name type="scientific">Mycena alexandri</name>
    <dbReference type="NCBI Taxonomy" id="1745969"/>
    <lineage>
        <taxon>Eukaryota</taxon>
        <taxon>Fungi</taxon>
        <taxon>Dikarya</taxon>
        <taxon>Basidiomycota</taxon>
        <taxon>Agaricomycotina</taxon>
        <taxon>Agaricomycetes</taxon>
        <taxon>Agaricomycetidae</taxon>
        <taxon>Agaricales</taxon>
        <taxon>Marasmiineae</taxon>
        <taxon>Mycenaceae</taxon>
        <taxon>Mycena</taxon>
    </lineage>
</organism>
<dbReference type="Gene3D" id="3.40.50.12780">
    <property type="entry name" value="N-terminal domain of ligase-like"/>
    <property type="match status" value="1"/>
</dbReference>
<dbReference type="InterPro" id="IPR042099">
    <property type="entry name" value="ANL_N_sf"/>
</dbReference>
<dbReference type="InterPro" id="IPR045851">
    <property type="entry name" value="AMP-bd_C_sf"/>
</dbReference>
<dbReference type="AlphaFoldDB" id="A0AAD6SIE6"/>
<feature type="domain" description="AMP-dependent synthetase/ligase" evidence="1">
    <location>
        <begin position="64"/>
        <end position="405"/>
    </location>
</feature>
<dbReference type="Proteomes" id="UP001218188">
    <property type="component" value="Unassembled WGS sequence"/>
</dbReference>
<dbReference type="Pfam" id="PF13193">
    <property type="entry name" value="AMP-binding_C"/>
    <property type="match status" value="1"/>
</dbReference>
<proteinExistence type="predicted"/>
<dbReference type="Pfam" id="PF00501">
    <property type="entry name" value="AMP-binding"/>
    <property type="match status" value="1"/>
</dbReference>
<dbReference type="InterPro" id="IPR000873">
    <property type="entry name" value="AMP-dep_synth/lig_dom"/>
</dbReference>
<evidence type="ECO:0000313" key="4">
    <source>
        <dbReference type="Proteomes" id="UP001218188"/>
    </source>
</evidence>
<name>A0AAD6SIE6_9AGAR</name>
<gene>
    <name evidence="3" type="ORF">C8F04DRAFT_1044734</name>
</gene>
<evidence type="ECO:0000259" key="2">
    <source>
        <dbReference type="Pfam" id="PF13193"/>
    </source>
</evidence>
<comment type="caution">
    <text evidence="3">The sequence shown here is derived from an EMBL/GenBank/DDBJ whole genome shotgun (WGS) entry which is preliminary data.</text>
</comment>
<dbReference type="PANTHER" id="PTHR24096:SF422">
    <property type="entry name" value="BCDNA.GH02901"/>
    <property type="match status" value="1"/>
</dbReference>
<evidence type="ECO:0008006" key="5">
    <source>
        <dbReference type="Google" id="ProtNLM"/>
    </source>
</evidence>
<reference evidence="3" key="1">
    <citation type="submission" date="2023-03" db="EMBL/GenBank/DDBJ databases">
        <title>Massive genome expansion in bonnet fungi (Mycena s.s.) driven by repeated elements and novel gene families across ecological guilds.</title>
        <authorList>
            <consortium name="Lawrence Berkeley National Laboratory"/>
            <person name="Harder C.B."/>
            <person name="Miyauchi S."/>
            <person name="Viragh M."/>
            <person name="Kuo A."/>
            <person name="Thoen E."/>
            <person name="Andreopoulos B."/>
            <person name="Lu D."/>
            <person name="Skrede I."/>
            <person name="Drula E."/>
            <person name="Henrissat B."/>
            <person name="Morin E."/>
            <person name="Kohler A."/>
            <person name="Barry K."/>
            <person name="LaButti K."/>
            <person name="Morin E."/>
            <person name="Salamov A."/>
            <person name="Lipzen A."/>
            <person name="Mereny Z."/>
            <person name="Hegedus B."/>
            <person name="Baldrian P."/>
            <person name="Stursova M."/>
            <person name="Weitz H."/>
            <person name="Taylor A."/>
            <person name="Grigoriev I.V."/>
            <person name="Nagy L.G."/>
            <person name="Martin F."/>
            <person name="Kauserud H."/>
        </authorList>
    </citation>
    <scope>NUCLEOTIDE SEQUENCE</scope>
    <source>
        <strain evidence="3">CBHHK200</strain>
    </source>
</reference>
<dbReference type="SUPFAM" id="SSF56801">
    <property type="entry name" value="Acetyl-CoA synthetase-like"/>
    <property type="match status" value="1"/>
</dbReference>
<protein>
    <recommendedName>
        <fullName evidence="5">4-coumarate--CoA ligase</fullName>
    </recommendedName>
</protein>
<dbReference type="EMBL" id="JARJCM010000122">
    <property type="protein sequence ID" value="KAJ7027573.1"/>
    <property type="molecule type" value="Genomic_DNA"/>
</dbReference>
<accession>A0AAD6SIE6</accession>
<dbReference type="InterPro" id="IPR025110">
    <property type="entry name" value="AMP-bd_C"/>
</dbReference>
<dbReference type="PROSITE" id="PS00455">
    <property type="entry name" value="AMP_BINDING"/>
    <property type="match status" value="1"/>
</dbReference>